<dbReference type="Proteomes" id="UP001201163">
    <property type="component" value="Unassembled WGS sequence"/>
</dbReference>
<gene>
    <name evidence="3" type="ORF">EDB92DRAFT_1938880</name>
</gene>
<comment type="caution">
    <text evidence="3">The sequence shown here is derived from an EMBL/GenBank/DDBJ whole genome shotgun (WGS) entry which is preliminary data.</text>
</comment>
<keyword evidence="1" id="KW-0175">Coiled coil</keyword>
<evidence type="ECO:0000313" key="4">
    <source>
        <dbReference type="Proteomes" id="UP001201163"/>
    </source>
</evidence>
<name>A0AAD4LSP6_9AGAM</name>
<evidence type="ECO:0000256" key="1">
    <source>
        <dbReference type="SAM" id="Coils"/>
    </source>
</evidence>
<reference evidence="3" key="1">
    <citation type="submission" date="2022-01" db="EMBL/GenBank/DDBJ databases">
        <title>Comparative genomics reveals a dynamic genome evolution in the ectomycorrhizal milk-cap (Lactarius) mushrooms.</title>
        <authorList>
            <consortium name="DOE Joint Genome Institute"/>
            <person name="Lebreton A."/>
            <person name="Tang N."/>
            <person name="Kuo A."/>
            <person name="LaButti K."/>
            <person name="Drula E."/>
            <person name="Barry K."/>
            <person name="Clum A."/>
            <person name="Lipzen A."/>
            <person name="Mousain D."/>
            <person name="Ng V."/>
            <person name="Wang R."/>
            <person name="Wang X."/>
            <person name="Dai Y."/>
            <person name="Henrissat B."/>
            <person name="Grigoriev I.V."/>
            <person name="Guerin-Laguette A."/>
            <person name="Yu F."/>
            <person name="Martin F.M."/>
        </authorList>
    </citation>
    <scope>NUCLEOTIDE SEQUENCE</scope>
    <source>
        <strain evidence="3">QP</strain>
    </source>
</reference>
<accession>A0AAD4LSP6</accession>
<organism evidence="3 4">
    <name type="scientific">Lactarius akahatsu</name>
    <dbReference type="NCBI Taxonomy" id="416441"/>
    <lineage>
        <taxon>Eukaryota</taxon>
        <taxon>Fungi</taxon>
        <taxon>Dikarya</taxon>
        <taxon>Basidiomycota</taxon>
        <taxon>Agaricomycotina</taxon>
        <taxon>Agaricomycetes</taxon>
        <taxon>Russulales</taxon>
        <taxon>Russulaceae</taxon>
        <taxon>Lactarius</taxon>
    </lineage>
</organism>
<evidence type="ECO:0000313" key="3">
    <source>
        <dbReference type="EMBL" id="KAH9001101.1"/>
    </source>
</evidence>
<keyword evidence="4" id="KW-1185">Reference proteome</keyword>
<feature type="compositionally biased region" description="Acidic residues" evidence="2">
    <location>
        <begin position="58"/>
        <end position="69"/>
    </location>
</feature>
<dbReference type="AlphaFoldDB" id="A0AAD4LSP6"/>
<dbReference type="EMBL" id="JAKELL010000001">
    <property type="protein sequence ID" value="KAH9001101.1"/>
    <property type="molecule type" value="Genomic_DNA"/>
</dbReference>
<proteinExistence type="predicted"/>
<feature type="region of interest" description="Disordered" evidence="2">
    <location>
        <begin position="1"/>
        <end position="159"/>
    </location>
</feature>
<evidence type="ECO:0008006" key="5">
    <source>
        <dbReference type="Google" id="ProtNLM"/>
    </source>
</evidence>
<dbReference type="CDD" id="cd23787">
    <property type="entry name" value="RWD_CSM1"/>
    <property type="match status" value="1"/>
</dbReference>
<sequence length="434" mass="48823">MSSGADELSGYDPSTPYQLARKRKAPVSRPVPGPSNAKVPRTTKSRKQKSTRESPVVVEDDDNDDDDVPEVVQPATRNDTTAKVPPSVATNGKPASKAKGKGKATPSTNGHRNDTELVIIDELDDDGPLPAKPLPSAKKGKVSAGSTDSTEKGGSFQELEKLREERDMYKEKSEQLSKSLLQLIQTRKTEPEEQLVSRKAHYDATNRAQEELIQELTTQVSRLTPMLKKGRTSTLHFLTSEAADEEKRIFEEHLREVQEELKRKDGVIKDKDTRIAALNEQLETTQADLKAEIAHTQTLQKNPKAQREHPGPAMRARTSLINDPKHGATIRLYEDLTNLIMYILAREFCLSFTLTSMYQPKPSPDPNFHSPPVNSKDDLQKMVQYTPLELEKESPEHIQKLDFLADKFTFAYDQMDYFLKTLNDHFTASEEQDD</sequence>
<evidence type="ECO:0000256" key="2">
    <source>
        <dbReference type="SAM" id="MobiDB-lite"/>
    </source>
</evidence>
<feature type="coiled-coil region" evidence="1">
    <location>
        <begin position="240"/>
        <end position="299"/>
    </location>
</feature>
<protein>
    <recommendedName>
        <fullName evidence="5">Monopolin complex subunit Csm1/Pcs1 C-terminal domain-containing protein</fullName>
    </recommendedName>
</protein>